<feature type="transmembrane region" description="Helical" evidence="7">
    <location>
        <begin position="181"/>
        <end position="205"/>
    </location>
</feature>
<keyword evidence="6 7" id="KW-0472">Membrane</keyword>
<sequence length="216" mass="23515">MPDTSPTLSYVFTIFFLTLGPVKTISAFFRLTREANPKFRQRVALQAALISTAICLFIAFIGHNVLAKWGVSLEALRLAGGLILLLFALKVVMMQPQPSAGVQVTADTPLPDTLKLAITPLSTPVIVTPYGVVAILFYMVIAQGYAVLQVQILGIVFLIMLLNYLGMIFADKIMNIIGMPILQLIGWIFAVMQSALAIDIMLGVFKSLGVFSSFTD</sequence>
<gene>
    <name evidence="8" type="ordered locus">Cyan7425_3011</name>
</gene>
<dbReference type="AlphaFoldDB" id="B8HLY6"/>
<accession>B8HLY6</accession>
<keyword evidence="5 7" id="KW-1133">Transmembrane helix</keyword>
<dbReference type="HOGENOM" id="CLU_079909_0_1_3"/>
<proteinExistence type="inferred from homology"/>
<feature type="transmembrane region" description="Helical" evidence="7">
    <location>
        <begin position="75"/>
        <end position="93"/>
    </location>
</feature>
<dbReference type="GO" id="GO:0005886">
    <property type="term" value="C:plasma membrane"/>
    <property type="evidence" value="ECO:0007669"/>
    <property type="project" value="UniProtKB-SubCell"/>
</dbReference>
<feature type="transmembrane region" description="Helical" evidence="7">
    <location>
        <begin position="43"/>
        <end position="63"/>
    </location>
</feature>
<dbReference type="PANTHER" id="PTHR33508:SF1">
    <property type="entry name" value="UPF0056 MEMBRANE PROTEIN YHCE"/>
    <property type="match status" value="1"/>
</dbReference>
<dbReference type="PANTHER" id="PTHR33508">
    <property type="entry name" value="UPF0056 MEMBRANE PROTEIN YHCE"/>
    <property type="match status" value="1"/>
</dbReference>
<name>B8HLY6_CYAP4</name>
<dbReference type="InterPro" id="IPR002771">
    <property type="entry name" value="Multi_antbiot-R_MarC"/>
</dbReference>
<dbReference type="STRING" id="395961.Cyan7425_3011"/>
<evidence type="ECO:0000256" key="3">
    <source>
        <dbReference type="ARBA" id="ARBA00022475"/>
    </source>
</evidence>
<dbReference type="eggNOG" id="COG2095">
    <property type="taxonomic scope" value="Bacteria"/>
</dbReference>
<feature type="transmembrane region" description="Helical" evidence="7">
    <location>
        <begin position="12"/>
        <end position="31"/>
    </location>
</feature>
<evidence type="ECO:0000256" key="4">
    <source>
        <dbReference type="ARBA" id="ARBA00022692"/>
    </source>
</evidence>
<evidence type="ECO:0000256" key="7">
    <source>
        <dbReference type="RuleBase" id="RU362048"/>
    </source>
</evidence>
<feature type="transmembrane region" description="Helical" evidence="7">
    <location>
        <begin position="147"/>
        <end position="169"/>
    </location>
</feature>
<dbReference type="TCDB" id="2.A.95.1.8">
    <property type="family name" value="the 6 tms neutral amino acid transporter (naat) family"/>
</dbReference>
<comment type="similarity">
    <text evidence="2 7">Belongs to the UPF0056 (MarC) family.</text>
</comment>
<dbReference type="Pfam" id="PF01914">
    <property type="entry name" value="MarC"/>
    <property type="match status" value="1"/>
</dbReference>
<dbReference type="EMBL" id="CP001344">
    <property type="protein sequence ID" value="ACL45346.1"/>
    <property type="molecule type" value="Genomic_DNA"/>
</dbReference>
<dbReference type="KEGG" id="cyn:Cyan7425_3011"/>
<protein>
    <recommendedName>
        <fullName evidence="7">UPF0056 membrane protein</fullName>
    </recommendedName>
</protein>
<evidence type="ECO:0000256" key="5">
    <source>
        <dbReference type="ARBA" id="ARBA00022989"/>
    </source>
</evidence>
<evidence type="ECO:0000256" key="1">
    <source>
        <dbReference type="ARBA" id="ARBA00004651"/>
    </source>
</evidence>
<organism evidence="8">
    <name type="scientific">Cyanothece sp. (strain PCC 7425 / ATCC 29141)</name>
    <dbReference type="NCBI Taxonomy" id="395961"/>
    <lineage>
        <taxon>Bacteria</taxon>
        <taxon>Bacillati</taxon>
        <taxon>Cyanobacteriota</taxon>
        <taxon>Cyanophyceae</taxon>
        <taxon>Gomontiellales</taxon>
        <taxon>Cyanothecaceae</taxon>
        <taxon>Cyanothece</taxon>
    </lineage>
</organism>
<comment type="subcellular location">
    <subcellularLocation>
        <location evidence="1 7">Cell membrane</location>
        <topology evidence="1 7">Multi-pass membrane protein</topology>
    </subcellularLocation>
</comment>
<evidence type="ECO:0000256" key="6">
    <source>
        <dbReference type="ARBA" id="ARBA00023136"/>
    </source>
</evidence>
<evidence type="ECO:0000313" key="8">
    <source>
        <dbReference type="EMBL" id="ACL45346.1"/>
    </source>
</evidence>
<feature type="transmembrane region" description="Helical" evidence="7">
    <location>
        <begin position="114"/>
        <end position="141"/>
    </location>
</feature>
<dbReference type="OrthoDB" id="467846at2"/>
<reference evidence="8" key="1">
    <citation type="submission" date="2009-01" db="EMBL/GenBank/DDBJ databases">
        <title>Complete sequence of chromosome Cyanothece sp. PCC 7425.</title>
        <authorList>
            <consortium name="US DOE Joint Genome Institute"/>
            <person name="Lucas S."/>
            <person name="Copeland A."/>
            <person name="Lapidus A."/>
            <person name="Glavina del Rio T."/>
            <person name="Dalin E."/>
            <person name="Tice H."/>
            <person name="Bruce D."/>
            <person name="Goodwin L."/>
            <person name="Pitluck S."/>
            <person name="Sims D."/>
            <person name="Meineke L."/>
            <person name="Brettin T."/>
            <person name="Detter J.C."/>
            <person name="Han C."/>
            <person name="Larimer F."/>
            <person name="Land M."/>
            <person name="Hauser L."/>
            <person name="Kyrpides N."/>
            <person name="Ovchinnikova G."/>
            <person name="Liberton M."/>
            <person name="Stoeckel J."/>
            <person name="Banerjee A."/>
            <person name="Singh A."/>
            <person name="Page L."/>
            <person name="Sato H."/>
            <person name="Zhao L."/>
            <person name="Sherman L."/>
            <person name="Pakrasi H."/>
            <person name="Richardson P."/>
        </authorList>
    </citation>
    <scope>NUCLEOTIDE SEQUENCE</scope>
    <source>
        <strain evidence="8">PCC 7425</strain>
    </source>
</reference>
<keyword evidence="3" id="KW-1003">Cell membrane</keyword>
<keyword evidence="4 7" id="KW-0812">Transmembrane</keyword>
<evidence type="ECO:0000256" key="2">
    <source>
        <dbReference type="ARBA" id="ARBA00009784"/>
    </source>
</evidence>